<evidence type="ECO:0000256" key="1">
    <source>
        <dbReference type="ARBA" id="ARBA00004429"/>
    </source>
</evidence>
<keyword evidence="7" id="KW-0406">Ion transport</keyword>
<feature type="transmembrane region" description="Helical" evidence="7">
    <location>
        <begin position="12"/>
        <end position="33"/>
    </location>
</feature>
<proteinExistence type="inferred from homology"/>
<keyword evidence="3 7" id="KW-0812">Transmembrane</keyword>
<keyword evidence="4 7" id="KW-1133">Transmembrane helix</keyword>
<feature type="transmembrane region" description="Helical" evidence="7">
    <location>
        <begin position="210"/>
        <end position="235"/>
    </location>
</feature>
<organism evidence="8 9">
    <name type="scientific">Candidatus Rickettsiella isopodorum</name>
    <dbReference type="NCBI Taxonomy" id="1225476"/>
    <lineage>
        <taxon>Bacteria</taxon>
        <taxon>Pseudomonadati</taxon>
        <taxon>Pseudomonadota</taxon>
        <taxon>Gammaproteobacteria</taxon>
        <taxon>Legionellales</taxon>
        <taxon>Coxiellaceae</taxon>
        <taxon>Rickettsiella</taxon>
    </lineage>
</organism>
<evidence type="ECO:0000313" key="8">
    <source>
        <dbReference type="EMBL" id="OIZ94185.1"/>
    </source>
</evidence>
<dbReference type="InterPro" id="IPR004670">
    <property type="entry name" value="NhaA"/>
</dbReference>
<dbReference type="OrthoDB" id="9808135at2"/>
<dbReference type="NCBIfam" id="NF007112">
    <property type="entry name" value="PRK09561.1"/>
    <property type="match status" value="1"/>
</dbReference>
<comment type="similarity">
    <text evidence="7">Belongs to the NhaA Na(+)/H(+) (TC 2.A.33) antiporter family.</text>
</comment>
<name>A0A1J8NFS2_9COXI</name>
<dbReference type="PANTHER" id="PTHR30341:SF0">
    <property type="entry name" value="NA(+)_H(+) ANTIPORTER NHAA"/>
    <property type="match status" value="1"/>
</dbReference>
<comment type="caution">
    <text evidence="8">The sequence shown here is derived from an EMBL/GenBank/DDBJ whole genome shotgun (WGS) entry which is preliminary data.</text>
</comment>
<comment type="catalytic activity">
    <reaction evidence="7">
        <text>Na(+)(in) + 2 H(+)(out) = Na(+)(out) + 2 H(+)(in)</text>
        <dbReference type="Rhea" id="RHEA:29251"/>
        <dbReference type="ChEBI" id="CHEBI:15378"/>
        <dbReference type="ChEBI" id="CHEBI:29101"/>
    </reaction>
</comment>
<evidence type="ECO:0000313" key="9">
    <source>
        <dbReference type="Proteomes" id="UP000183924"/>
    </source>
</evidence>
<feature type="transmembrane region" description="Helical" evidence="7">
    <location>
        <begin position="358"/>
        <end position="380"/>
    </location>
</feature>
<evidence type="ECO:0000256" key="6">
    <source>
        <dbReference type="ARBA" id="ARBA00023201"/>
    </source>
</evidence>
<dbReference type="NCBIfam" id="TIGR00773">
    <property type="entry name" value="NhaA"/>
    <property type="match status" value="1"/>
</dbReference>
<dbReference type="GO" id="GO:0005886">
    <property type="term" value="C:plasma membrane"/>
    <property type="evidence" value="ECO:0007669"/>
    <property type="project" value="UniProtKB-SubCell"/>
</dbReference>
<feature type="transmembrane region" description="Helical" evidence="7">
    <location>
        <begin position="154"/>
        <end position="173"/>
    </location>
</feature>
<dbReference type="Pfam" id="PF06965">
    <property type="entry name" value="Na_H_antiport_1"/>
    <property type="match status" value="1"/>
</dbReference>
<keyword evidence="2 7" id="KW-1003">Cell membrane</keyword>
<feature type="transmembrane region" description="Helical" evidence="7">
    <location>
        <begin position="93"/>
        <end position="113"/>
    </location>
</feature>
<dbReference type="HAMAP" id="MF_01844">
    <property type="entry name" value="NhaA"/>
    <property type="match status" value="1"/>
</dbReference>
<accession>A0A1J8NFS2</accession>
<evidence type="ECO:0000256" key="4">
    <source>
        <dbReference type="ARBA" id="ARBA00022989"/>
    </source>
</evidence>
<feature type="transmembrane region" description="Helical" evidence="7">
    <location>
        <begin position="53"/>
        <end position="73"/>
    </location>
</feature>
<feature type="transmembrane region" description="Helical" evidence="7">
    <location>
        <begin position="324"/>
        <end position="346"/>
    </location>
</feature>
<feature type="transmembrane region" description="Helical" evidence="7">
    <location>
        <begin position="179"/>
        <end position="198"/>
    </location>
</feature>
<evidence type="ECO:0000256" key="5">
    <source>
        <dbReference type="ARBA" id="ARBA00023136"/>
    </source>
</evidence>
<dbReference type="NCBIfam" id="NF007111">
    <property type="entry name" value="PRK09560.1"/>
    <property type="match status" value="1"/>
</dbReference>
<dbReference type="EMBL" id="LUKY01000033">
    <property type="protein sequence ID" value="OIZ94185.1"/>
    <property type="molecule type" value="Genomic_DNA"/>
</dbReference>
<keyword evidence="7" id="KW-0813">Transport</keyword>
<keyword evidence="7" id="KW-0050">Antiport</keyword>
<comment type="subcellular location">
    <subcellularLocation>
        <location evidence="1">Cell inner membrane</location>
        <topology evidence="1">Multi-pass membrane protein</topology>
    </subcellularLocation>
    <subcellularLocation>
        <location evidence="7">Cell membrane</location>
        <topology evidence="7">Multi-pass membrane protein</topology>
    </subcellularLocation>
</comment>
<keyword evidence="7" id="KW-0915">Sodium</keyword>
<dbReference type="PANTHER" id="PTHR30341">
    <property type="entry name" value="SODIUM ION/PROTON ANTIPORTER NHAA-RELATED"/>
    <property type="match status" value="1"/>
</dbReference>
<dbReference type="GO" id="GO:0015385">
    <property type="term" value="F:sodium:proton antiporter activity"/>
    <property type="evidence" value="ECO:0007669"/>
    <property type="project" value="UniProtKB-UniRule"/>
</dbReference>
<dbReference type="Proteomes" id="UP000183924">
    <property type="component" value="Unassembled WGS sequence"/>
</dbReference>
<reference evidence="8 9" key="1">
    <citation type="submission" date="2016-03" db="EMBL/GenBank/DDBJ databases">
        <title>Comparative genomics of Rickettsiella.</title>
        <authorList>
            <person name="Chandler C."/>
            <person name="Wang Y."/>
        </authorList>
    </citation>
    <scope>NUCLEOTIDE SEQUENCE [LARGE SCALE GENOMIC DNA]</scope>
    <source>
        <strain evidence="8 9">RCFS May 2013</strain>
    </source>
</reference>
<keyword evidence="5 7" id="KW-0472">Membrane</keyword>
<feature type="transmembrane region" description="Helical" evidence="7">
    <location>
        <begin position="288"/>
        <end position="312"/>
    </location>
</feature>
<dbReference type="AlphaFoldDB" id="A0A1J8NFS2"/>
<dbReference type="Gene3D" id="1.20.1530.10">
    <property type="entry name" value="Na+/H+ antiporter like domain"/>
    <property type="match status" value="1"/>
</dbReference>
<keyword evidence="6 7" id="KW-0739">Sodium transport</keyword>
<dbReference type="STRING" id="1225476.A1D18_04830"/>
<gene>
    <name evidence="7 8" type="primary">nhaA</name>
    <name evidence="8" type="ORF">A1D18_04830</name>
</gene>
<keyword evidence="9" id="KW-1185">Reference proteome</keyword>
<sequence length="395" mass="43622">MRIKFLHKFIQLEASGGIALGIATLLALILANSSWQTYYQTFLNFNVNVEPSIHFSFLHFINDGLMTIFFFLVSLEIKRELVQGELNTLTKALLPALAAIGGMLVPALCYLVINHGYPQLISGWAIPMATDIAFSLGVLSLLGKQIPVALKIFLMALAIIDDLGAIIVIATFYTQQIGWLYLFLALLTFLGLILLNYYKIQRFLPYCLLGISLWLLILNSGIHATIAGVLFGFTIPLNSDNKNFNSLLHHLIHQLHPWIAYGILPLFAFANAGLSFSNIHLATFLHPLPLGIIVGLFFGKQVGIFGASWLAVKTKLAKLPYKVNWWHIYGTALICGVGFTMSLFIAGLAFRESELTSLVRLGVFTGSILSGIAGYCILLLSRQKSIPAKMNIIKH</sequence>
<feature type="transmembrane region" description="Helical" evidence="7">
    <location>
        <begin position="119"/>
        <end position="142"/>
    </location>
</feature>
<dbReference type="GO" id="GO:0006885">
    <property type="term" value="P:regulation of pH"/>
    <property type="evidence" value="ECO:0007669"/>
    <property type="project" value="UniProtKB-UniRule"/>
</dbReference>
<dbReference type="RefSeq" id="WP_071662679.1">
    <property type="nucleotide sequence ID" value="NZ_LUKY01000033.1"/>
</dbReference>
<evidence type="ECO:0000256" key="2">
    <source>
        <dbReference type="ARBA" id="ARBA00022475"/>
    </source>
</evidence>
<dbReference type="InterPro" id="IPR023171">
    <property type="entry name" value="Na/H_antiporter_dom_sf"/>
</dbReference>
<protein>
    <recommendedName>
        <fullName evidence="7">Na(+)/H(+) antiporter NhaA</fullName>
    </recommendedName>
    <alternativeName>
        <fullName evidence="7">Sodium/proton antiporter NhaA</fullName>
    </alternativeName>
</protein>
<comment type="function">
    <text evidence="7">Na(+)/H(+) antiporter that extrudes sodium in exchange for external protons.</text>
</comment>
<evidence type="ECO:0000256" key="3">
    <source>
        <dbReference type="ARBA" id="ARBA00022692"/>
    </source>
</evidence>
<evidence type="ECO:0000256" key="7">
    <source>
        <dbReference type="HAMAP-Rule" id="MF_01844"/>
    </source>
</evidence>